<dbReference type="Gene3D" id="3.60.10.10">
    <property type="entry name" value="Endonuclease/exonuclease/phosphatase"/>
    <property type="match status" value="1"/>
</dbReference>
<dbReference type="Proteomes" id="UP000190669">
    <property type="component" value="Unassembled WGS sequence"/>
</dbReference>
<dbReference type="AlphaFoldDB" id="A0AAX2IHR8"/>
<dbReference type="EMBL" id="UAVR01000006">
    <property type="protein sequence ID" value="SQA88183.1"/>
    <property type="molecule type" value="Genomic_DNA"/>
</dbReference>
<gene>
    <name evidence="12" type="ORF">NCTC11212_01060</name>
    <name evidence="11" type="ORF">SAMN05421800_10163</name>
</gene>
<evidence type="ECO:0000313" key="12">
    <source>
        <dbReference type="EMBL" id="SQA88183.1"/>
    </source>
</evidence>
<reference evidence="11 13" key="1">
    <citation type="submission" date="2017-02" db="EMBL/GenBank/DDBJ databases">
        <authorList>
            <person name="Varghese N."/>
            <person name="Submissions S."/>
        </authorList>
    </citation>
    <scope>NUCLEOTIDE SEQUENCE [LARGE SCALE GENOMIC DNA]</scope>
    <source>
        <strain evidence="11 13">DSM 16775</strain>
    </source>
</reference>
<feature type="domain" description="Endonuclease/exonuclease/phosphatase" evidence="10">
    <location>
        <begin position="98"/>
        <end position="321"/>
    </location>
</feature>
<dbReference type="PANTHER" id="PTHR15822:SF4">
    <property type="entry name" value="TYROSYL-DNA PHOSPHODIESTERASE 2"/>
    <property type="match status" value="1"/>
</dbReference>
<dbReference type="GO" id="GO:0016787">
    <property type="term" value="F:hydrolase activity"/>
    <property type="evidence" value="ECO:0007669"/>
    <property type="project" value="UniProtKB-KW"/>
</dbReference>
<evidence type="ECO:0000256" key="5">
    <source>
        <dbReference type="ARBA" id="ARBA00022763"/>
    </source>
</evidence>
<comment type="cofactor">
    <cofactor evidence="1">
        <name>Mn(2+)</name>
        <dbReference type="ChEBI" id="CHEBI:29035"/>
    </cofactor>
</comment>
<keyword evidence="8" id="KW-0234">DNA repair</keyword>
<dbReference type="InterPro" id="IPR005135">
    <property type="entry name" value="Endo/exonuclease/phosphatase"/>
</dbReference>
<evidence type="ECO:0000256" key="4">
    <source>
        <dbReference type="ARBA" id="ARBA00022723"/>
    </source>
</evidence>
<proteinExistence type="predicted"/>
<keyword evidence="9" id="KW-1133">Transmembrane helix</keyword>
<evidence type="ECO:0000256" key="7">
    <source>
        <dbReference type="ARBA" id="ARBA00022842"/>
    </source>
</evidence>
<evidence type="ECO:0000256" key="2">
    <source>
        <dbReference type="ARBA" id="ARBA00001946"/>
    </source>
</evidence>
<dbReference type="Pfam" id="PF03372">
    <property type="entry name" value="Exo_endo_phos"/>
    <property type="match status" value="1"/>
</dbReference>
<evidence type="ECO:0000256" key="3">
    <source>
        <dbReference type="ARBA" id="ARBA00022722"/>
    </source>
</evidence>
<feature type="transmembrane region" description="Helical" evidence="9">
    <location>
        <begin position="36"/>
        <end position="58"/>
    </location>
</feature>
<keyword evidence="4" id="KW-0479">Metal-binding</keyword>
<organism evidence="12 14">
    <name type="scientific">Chryseobacterium balustinum</name>
    <dbReference type="NCBI Taxonomy" id="246"/>
    <lineage>
        <taxon>Bacteria</taxon>
        <taxon>Pseudomonadati</taxon>
        <taxon>Bacteroidota</taxon>
        <taxon>Flavobacteriia</taxon>
        <taxon>Flavobacteriales</taxon>
        <taxon>Weeksellaceae</taxon>
        <taxon>Chryseobacterium group</taxon>
        <taxon>Chryseobacterium</taxon>
    </lineage>
</organism>
<accession>A0AAX2IHR8</accession>
<dbReference type="KEGG" id="cbp:EB354_20475"/>
<keyword evidence="9" id="KW-0812">Transmembrane</keyword>
<evidence type="ECO:0000256" key="1">
    <source>
        <dbReference type="ARBA" id="ARBA00001936"/>
    </source>
</evidence>
<evidence type="ECO:0000259" key="10">
    <source>
        <dbReference type="Pfam" id="PF03372"/>
    </source>
</evidence>
<dbReference type="InterPro" id="IPR036691">
    <property type="entry name" value="Endo/exonu/phosph_ase_sf"/>
</dbReference>
<keyword evidence="13" id="KW-1185">Reference proteome</keyword>
<dbReference type="GO" id="GO:0046872">
    <property type="term" value="F:metal ion binding"/>
    <property type="evidence" value="ECO:0007669"/>
    <property type="project" value="UniProtKB-KW"/>
</dbReference>
<dbReference type="SUPFAM" id="SSF56219">
    <property type="entry name" value="DNase I-like"/>
    <property type="match status" value="1"/>
</dbReference>
<keyword evidence="11" id="KW-0255">Endonuclease</keyword>
<dbReference type="EMBL" id="FUZE01000001">
    <property type="protein sequence ID" value="SKB34829.1"/>
    <property type="molecule type" value="Genomic_DNA"/>
</dbReference>
<dbReference type="Proteomes" id="UP000251937">
    <property type="component" value="Unassembled WGS sequence"/>
</dbReference>
<evidence type="ECO:0000313" key="11">
    <source>
        <dbReference type="EMBL" id="SKB34829.1"/>
    </source>
</evidence>
<comment type="caution">
    <text evidence="12">The sequence shown here is derived from an EMBL/GenBank/DDBJ whole genome shotgun (WGS) entry which is preliminary data.</text>
</comment>
<protein>
    <submittedName>
        <fullName evidence="11">Metal-dependent hydrolase, endonuclease/exonuclease/phosphatase family</fullName>
    </submittedName>
    <submittedName>
        <fullName evidence="12">Uncharacterized protein conserved in bacteria</fullName>
    </submittedName>
</protein>
<dbReference type="CDD" id="cd09084">
    <property type="entry name" value="EEP-2"/>
    <property type="match status" value="1"/>
</dbReference>
<keyword evidence="3" id="KW-0540">Nuclease</keyword>
<keyword evidence="7" id="KW-0460">Magnesium</keyword>
<dbReference type="GO" id="GO:0004519">
    <property type="term" value="F:endonuclease activity"/>
    <property type="evidence" value="ECO:0007669"/>
    <property type="project" value="UniProtKB-KW"/>
</dbReference>
<evidence type="ECO:0000256" key="9">
    <source>
        <dbReference type="SAM" id="Phobius"/>
    </source>
</evidence>
<dbReference type="RefSeq" id="WP_079463373.1">
    <property type="nucleotide sequence ID" value="NZ_CP033934.1"/>
</dbReference>
<keyword evidence="5" id="KW-0227">DNA damage</keyword>
<evidence type="ECO:0000256" key="8">
    <source>
        <dbReference type="ARBA" id="ARBA00023204"/>
    </source>
</evidence>
<reference evidence="12 14" key="2">
    <citation type="submission" date="2018-06" db="EMBL/GenBank/DDBJ databases">
        <authorList>
            <consortium name="Pathogen Informatics"/>
            <person name="Doyle S."/>
        </authorList>
    </citation>
    <scope>NUCLEOTIDE SEQUENCE [LARGE SCALE GENOMIC DNA]</scope>
    <source>
        <strain evidence="12 14">NCTC11212</strain>
    </source>
</reference>
<name>A0AAX2IHR8_9FLAO</name>
<evidence type="ECO:0000256" key="6">
    <source>
        <dbReference type="ARBA" id="ARBA00022801"/>
    </source>
</evidence>
<comment type="cofactor">
    <cofactor evidence="2">
        <name>Mg(2+)</name>
        <dbReference type="ChEBI" id="CHEBI:18420"/>
    </cofactor>
</comment>
<keyword evidence="6 11" id="KW-0378">Hydrolase</keyword>
<evidence type="ECO:0000313" key="13">
    <source>
        <dbReference type="Proteomes" id="UP000190669"/>
    </source>
</evidence>
<dbReference type="PANTHER" id="PTHR15822">
    <property type="entry name" value="TRAF AND TNF RECEPTOR-ASSOCIATED PROTEIN"/>
    <property type="match status" value="1"/>
</dbReference>
<evidence type="ECO:0000313" key="14">
    <source>
        <dbReference type="Proteomes" id="UP000251937"/>
    </source>
</evidence>
<dbReference type="InterPro" id="IPR051547">
    <property type="entry name" value="TDP2-like"/>
</dbReference>
<keyword evidence="9" id="KW-0472">Membrane</keyword>
<dbReference type="GO" id="GO:0006281">
    <property type="term" value="P:DNA repair"/>
    <property type="evidence" value="ECO:0007669"/>
    <property type="project" value="UniProtKB-KW"/>
</dbReference>
<sequence>MKIFRLILFILHLGLLFLLTGVLLNAYIPPKIFPWFNLLSLGFPILVIGYILITFFWIFSWKKRAFVFMFMGLFFLNPVKRWVNYSSESKETANLKVLTFNIKGGKLGKQKVIDYINEQNADLVFIQEYGDEGELQLNNITGKHTASIVSLYTHYKILSRKNLFDDLPDTDITSQCEQIDLEIKGKTYRIFNVHLQSFGVVKSMVKLNGSSEEDEQKVKNIIKKLIPTFKSHQEQVKIIRESIDNSPYPVIVAGDFNAVPNSYEYYKTSEGLKDAFYEVGRGSGTSFHDYKYPLRIDYIFTSESIKPVSYTVDRSVNLSDHFPVIATFKID</sequence>